<evidence type="ECO:0000256" key="13">
    <source>
        <dbReference type="SAM" id="Phobius"/>
    </source>
</evidence>
<reference evidence="14 15" key="1">
    <citation type="journal article" date="2021" name="J. Hered.">
        <title>A chromosome-level genome assembly of the parasitoid wasp, Cotesia glomerata (Hymenoptera: Braconidae).</title>
        <authorList>
            <person name="Pinto B.J."/>
            <person name="Weis J.J."/>
            <person name="Gamble T."/>
            <person name="Ode P.J."/>
            <person name="Paul R."/>
            <person name="Zaspel J.M."/>
        </authorList>
    </citation>
    <scope>NUCLEOTIDE SEQUENCE [LARGE SCALE GENOMIC DNA]</scope>
    <source>
        <strain evidence="14">CgM1</strain>
    </source>
</reference>
<keyword evidence="6 13" id="KW-1133">Transmembrane helix</keyword>
<evidence type="ECO:0000256" key="3">
    <source>
        <dbReference type="ARBA" id="ARBA00022448"/>
    </source>
</evidence>
<evidence type="ECO:0000256" key="2">
    <source>
        <dbReference type="ARBA" id="ARBA00007193"/>
    </source>
</evidence>
<keyword evidence="11 12" id="KW-0407">Ion channel</keyword>
<keyword evidence="8 12" id="KW-0406">Ion transport</keyword>
<evidence type="ECO:0000256" key="6">
    <source>
        <dbReference type="ARBA" id="ARBA00022989"/>
    </source>
</evidence>
<comment type="caution">
    <text evidence="14">The sequence shown here is derived from an EMBL/GenBank/DDBJ whole genome shotgun (WGS) entry which is preliminary data.</text>
</comment>
<feature type="transmembrane region" description="Helical" evidence="13">
    <location>
        <begin position="273"/>
        <end position="295"/>
    </location>
</feature>
<dbReference type="Pfam" id="PF00858">
    <property type="entry name" value="ASC"/>
    <property type="match status" value="2"/>
</dbReference>
<name>A0AAV7J226_COTGL</name>
<dbReference type="GO" id="GO:0015280">
    <property type="term" value="F:ligand-gated sodium channel activity"/>
    <property type="evidence" value="ECO:0007669"/>
    <property type="project" value="TreeGrafter"/>
</dbReference>
<comment type="subcellular location">
    <subcellularLocation>
        <location evidence="1">Membrane</location>
        <topology evidence="1">Multi-pass membrane protein</topology>
    </subcellularLocation>
</comment>
<keyword evidence="7" id="KW-0915">Sodium</keyword>
<keyword evidence="4 12" id="KW-0894">Sodium channel</keyword>
<evidence type="ECO:0008006" key="16">
    <source>
        <dbReference type="Google" id="ProtNLM"/>
    </source>
</evidence>
<keyword evidence="3 12" id="KW-0813">Transport</keyword>
<dbReference type="Gene3D" id="1.10.287.770">
    <property type="entry name" value="YojJ-like"/>
    <property type="match status" value="1"/>
</dbReference>
<dbReference type="EMBL" id="JAHXZJ010000002">
    <property type="protein sequence ID" value="KAH0563855.1"/>
    <property type="molecule type" value="Genomic_DNA"/>
</dbReference>
<evidence type="ECO:0000256" key="10">
    <source>
        <dbReference type="ARBA" id="ARBA00023201"/>
    </source>
</evidence>
<evidence type="ECO:0000256" key="4">
    <source>
        <dbReference type="ARBA" id="ARBA00022461"/>
    </source>
</evidence>
<evidence type="ECO:0000256" key="11">
    <source>
        <dbReference type="ARBA" id="ARBA00023303"/>
    </source>
</evidence>
<evidence type="ECO:0000256" key="7">
    <source>
        <dbReference type="ARBA" id="ARBA00023053"/>
    </source>
</evidence>
<proteinExistence type="inferred from homology"/>
<dbReference type="PANTHER" id="PTHR11690:SF247">
    <property type="entry name" value="PICKPOCKET 23, ISOFORM C"/>
    <property type="match status" value="1"/>
</dbReference>
<accession>A0AAV7J226</accession>
<evidence type="ECO:0000256" key="9">
    <source>
        <dbReference type="ARBA" id="ARBA00023136"/>
    </source>
</evidence>
<evidence type="ECO:0000256" key="1">
    <source>
        <dbReference type="ARBA" id="ARBA00004141"/>
    </source>
</evidence>
<organism evidence="14 15">
    <name type="scientific">Cotesia glomerata</name>
    <name type="common">Lepidopteran parasitic wasp</name>
    <name type="synonym">Apanteles glomeratus</name>
    <dbReference type="NCBI Taxonomy" id="32391"/>
    <lineage>
        <taxon>Eukaryota</taxon>
        <taxon>Metazoa</taxon>
        <taxon>Ecdysozoa</taxon>
        <taxon>Arthropoda</taxon>
        <taxon>Hexapoda</taxon>
        <taxon>Insecta</taxon>
        <taxon>Pterygota</taxon>
        <taxon>Neoptera</taxon>
        <taxon>Endopterygota</taxon>
        <taxon>Hymenoptera</taxon>
        <taxon>Apocrita</taxon>
        <taxon>Ichneumonoidea</taxon>
        <taxon>Braconidae</taxon>
        <taxon>Microgastrinae</taxon>
        <taxon>Cotesia</taxon>
    </lineage>
</organism>
<dbReference type="GO" id="GO:0005886">
    <property type="term" value="C:plasma membrane"/>
    <property type="evidence" value="ECO:0007669"/>
    <property type="project" value="TreeGrafter"/>
</dbReference>
<evidence type="ECO:0000256" key="12">
    <source>
        <dbReference type="RuleBase" id="RU000679"/>
    </source>
</evidence>
<evidence type="ECO:0000313" key="15">
    <source>
        <dbReference type="Proteomes" id="UP000826195"/>
    </source>
</evidence>
<evidence type="ECO:0000256" key="5">
    <source>
        <dbReference type="ARBA" id="ARBA00022692"/>
    </source>
</evidence>
<keyword evidence="5 12" id="KW-0812">Transmembrane</keyword>
<dbReference type="PANTHER" id="PTHR11690">
    <property type="entry name" value="AMILORIDE-SENSITIVE SODIUM CHANNEL-RELATED"/>
    <property type="match status" value="1"/>
</dbReference>
<dbReference type="Proteomes" id="UP000826195">
    <property type="component" value="Unassembled WGS sequence"/>
</dbReference>
<keyword evidence="10 12" id="KW-0739">Sodium transport</keyword>
<evidence type="ECO:0000256" key="8">
    <source>
        <dbReference type="ARBA" id="ARBA00023065"/>
    </source>
</evidence>
<comment type="similarity">
    <text evidence="2 12">Belongs to the amiloride-sensitive sodium channel (TC 1.A.6) family.</text>
</comment>
<keyword evidence="15" id="KW-1185">Reference proteome</keyword>
<keyword evidence="9 13" id="KW-0472">Membrane</keyword>
<gene>
    <name evidence="14" type="ORF">KQX54_007491</name>
</gene>
<dbReference type="AlphaFoldDB" id="A0AAV7J226"/>
<evidence type="ECO:0000313" key="14">
    <source>
        <dbReference type="EMBL" id="KAH0563855.1"/>
    </source>
</evidence>
<sequence>MISRLNDRFVWFLCTVLSLCAALGIIVTIFEKFVTNPTLTGVVVGQENSQNMLPSITLCMTSDYLDLSRVSEDEGITYESYYNWDWKPIVNITSPKLSQSLSDIFLQITPSCDNLLADCFKHLYFFGNDEEIPERESPISYTMRRNMEFMLSLTVTDASGEMRILTHSQRQCIFYDEGISYNNCMMECRKKTIHKVCGCLPWFYSKNKLEECSLEQYSCLSDNENRLRTPKCASDCYLYCNHTTYIFETIVNGDVTVVDARWPLVRYRREVRFGWLDLVVSFGGIMGLFLGYSILTTIELIYYFSLRFYCGAVVVHDDHINKRFKIINVIKKPKQVKLPTTMMYYDYVE</sequence>
<protein>
    <recommendedName>
        <fullName evidence="16">Sodium channel protein Nach</fullName>
    </recommendedName>
</protein>
<dbReference type="InterPro" id="IPR001873">
    <property type="entry name" value="ENaC"/>
</dbReference>